<evidence type="ECO:0000256" key="1">
    <source>
        <dbReference type="SAM" id="MobiDB-lite"/>
    </source>
</evidence>
<evidence type="ECO:0000313" key="2">
    <source>
        <dbReference type="EMBL" id="KAA8908296.1"/>
    </source>
</evidence>
<dbReference type="RefSeq" id="XP_034014981.1">
    <property type="nucleotide sequence ID" value="XM_034155324.1"/>
</dbReference>
<organism evidence="2 3">
    <name type="scientific">Diutina rugosa</name>
    <name type="common">Yeast</name>
    <name type="synonym">Candida rugosa</name>
    <dbReference type="NCBI Taxonomy" id="5481"/>
    <lineage>
        <taxon>Eukaryota</taxon>
        <taxon>Fungi</taxon>
        <taxon>Dikarya</taxon>
        <taxon>Ascomycota</taxon>
        <taxon>Saccharomycotina</taxon>
        <taxon>Pichiomycetes</taxon>
        <taxon>Debaryomycetaceae</taxon>
        <taxon>Diutina</taxon>
    </lineage>
</organism>
<dbReference type="Proteomes" id="UP000449547">
    <property type="component" value="Unassembled WGS sequence"/>
</dbReference>
<feature type="compositionally biased region" description="Basic and acidic residues" evidence="1">
    <location>
        <begin position="28"/>
        <end position="40"/>
    </location>
</feature>
<dbReference type="VEuPathDB" id="FungiDB:DIURU_000265"/>
<proteinExistence type="predicted"/>
<dbReference type="EMBL" id="SWFT01000009">
    <property type="protein sequence ID" value="KAA8908296.1"/>
    <property type="molecule type" value="Genomic_DNA"/>
</dbReference>
<gene>
    <name evidence="2" type="ORF">DIURU_000265</name>
</gene>
<keyword evidence="3" id="KW-1185">Reference proteome</keyword>
<feature type="compositionally biased region" description="Basic and acidic residues" evidence="1">
    <location>
        <begin position="1"/>
        <end position="12"/>
    </location>
</feature>
<dbReference type="AlphaFoldDB" id="A0A642UZA6"/>
<reference evidence="2 3" key="1">
    <citation type="submission" date="2019-07" db="EMBL/GenBank/DDBJ databases">
        <title>Genome assembly of two rare yeast pathogens: Diutina rugosa and Trichomonascus ciferrii.</title>
        <authorList>
            <person name="Mixao V."/>
            <person name="Saus E."/>
            <person name="Hansen A."/>
            <person name="Lass-Flor C."/>
            <person name="Gabaldon T."/>
        </authorList>
    </citation>
    <scope>NUCLEOTIDE SEQUENCE [LARGE SCALE GENOMIC DNA]</scope>
    <source>
        <strain evidence="2 3">CBS 613</strain>
    </source>
</reference>
<protein>
    <submittedName>
        <fullName evidence="2">Uncharacterized protein</fullName>
    </submittedName>
</protein>
<dbReference type="GeneID" id="54778918"/>
<comment type="caution">
    <text evidence="2">The sequence shown here is derived from an EMBL/GenBank/DDBJ whole genome shotgun (WGS) entry which is preliminary data.</text>
</comment>
<sequence length="340" mass="39063">MTPKSSDRKSENQFDNLSGYSEDPGNADSHHGANSDSEYLKKIEDRLDRLDSRDAELTEIKEMMKTLLQVHGLSAVKSSTPVISTVNETSTVTPKQRVIKPDSYSEAHRNTEIDLDTDSGISMSTAKAPPATVLNDHQVDVKLMATTILKFRPEPEETNAGVLTLFIDYVLEEMGKYNLSDSQRDQWWEYARGSLPQHVKFAYDQGRTTTEDQENIKRYLKELDAHQKQAPAYMIVRNRLTDDLYVHKIKDEVDRILDQSTVNSWDKTVDLLEDLFPTQYVIRGELVAEKINFAVNLYRRRDHRGSINNVKQAYFRIIDEAVAEQKQVVRQSYRNNDRSS</sequence>
<accession>A0A642UZA6</accession>
<feature type="region of interest" description="Disordered" evidence="1">
    <location>
        <begin position="1"/>
        <end position="40"/>
    </location>
</feature>
<evidence type="ECO:0000313" key="3">
    <source>
        <dbReference type="Proteomes" id="UP000449547"/>
    </source>
</evidence>
<name>A0A642UZA6_DIURU</name>